<feature type="transmembrane region" description="Helical" evidence="6">
    <location>
        <begin position="222"/>
        <end position="241"/>
    </location>
</feature>
<comment type="subcellular location">
    <subcellularLocation>
        <location evidence="1">Membrane</location>
        <topology evidence="1">Multi-pass membrane protein</topology>
    </subcellularLocation>
</comment>
<keyword evidence="5 6" id="KW-0472">Membrane</keyword>
<evidence type="ECO:0000256" key="1">
    <source>
        <dbReference type="ARBA" id="ARBA00004141"/>
    </source>
</evidence>
<dbReference type="AlphaFoldDB" id="A0A4Q9N003"/>
<feature type="transmembrane region" description="Helical" evidence="6">
    <location>
        <begin position="28"/>
        <end position="48"/>
    </location>
</feature>
<evidence type="ECO:0000256" key="6">
    <source>
        <dbReference type="SAM" id="Phobius"/>
    </source>
</evidence>
<keyword evidence="7" id="KW-0346">Stress response</keyword>
<dbReference type="InterPro" id="IPR001425">
    <property type="entry name" value="Arc/bac/fun_rhodopsins"/>
</dbReference>
<evidence type="ECO:0000313" key="7">
    <source>
        <dbReference type="EMBL" id="TBU32422.1"/>
    </source>
</evidence>
<feature type="transmembrane region" description="Helical" evidence="6">
    <location>
        <begin position="128"/>
        <end position="148"/>
    </location>
</feature>
<evidence type="ECO:0000256" key="5">
    <source>
        <dbReference type="ARBA" id="ARBA00023136"/>
    </source>
</evidence>
<feature type="transmembrane region" description="Helical" evidence="6">
    <location>
        <begin position="193"/>
        <end position="210"/>
    </location>
</feature>
<dbReference type="SMART" id="SM01021">
    <property type="entry name" value="Bac_rhodopsin"/>
    <property type="match status" value="1"/>
</dbReference>
<dbReference type="GO" id="GO:0005783">
    <property type="term" value="C:endoplasmic reticulum"/>
    <property type="evidence" value="ECO:0007669"/>
    <property type="project" value="TreeGrafter"/>
</dbReference>
<gene>
    <name evidence="7" type="ORF">BD311DRAFT_32745</name>
</gene>
<dbReference type="CDD" id="cd15239">
    <property type="entry name" value="7tm_YRO2_fungal-like"/>
    <property type="match status" value="1"/>
</dbReference>
<dbReference type="PANTHER" id="PTHR28286:SF1">
    <property type="entry name" value="30 KDA HEAT SHOCK PROTEIN-RELATED"/>
    <property type="match status" value="1"/>
</dbReference>
<evidence type="ECO:0000256" key="3">
    <source>
        <dbReference type="ARBA" id="ARBA00022692"/>
    </source>
</evidence>
<dbReference type="Pfam" id="PF01036">
    <property type="entry name" value="Bac_rhodopsin"/>
    <property type="match status" value="1"/>
</dbReference>
<dbReference type="PANTHER" id="PTHR28286">
    <property type="match status" value="1"/>
</dbReference>
<sequence length="326" mass="35091">MPNIFTRGSLGQNPPNADRHISSGGSDWAWAVFAIMLICDLVALFWTFRRARGTRLFHHIAVIVLTTATIAWFSMASDLGATPIAAEFHRSNTNTRQIWYVRYIQYFITFPLLLLELLLATGLSFSDIFTTLFMAWVVVVTALVGALVRSTYKWGYFALGLGALCYIWYVLLGHAPASFAAGGVMRKGYRRGAFYLSFLLLIYPIAWGVCEGSNTVSPTGEFIFYGILDLLAGPVFLFGFLSHIRGIDYGTFGFTSMKYSEGMYNGHGVGTGTGSGMAGRTTGPVNGFGGANNVNSAPGNGGNVNTVGNGTGSTGLNHTGNTSTVV</sequence>
<evidence type="ECO:0000256" key="4">
    <source>
        <dbReference type="ARBA" id="ARBA00022989"/>
    </source>
</evidence>
<keyword evidence="3 6" id="KW-0812">Transmembrane</keyword>
<dbReference type="OrthoDB" id="536545at2759"/>
<dbReference type="PRINTS" id="PR00251">
    <property type="entry name" value="BACTRLOPSIN"/>
</dbReference>
<feature type="transmembrane region" description="Helical" evidence="6">
    <location>
        <begin position="154"/>
        <end position="172"/>
    </location>
</feature>
<dbReference type="Proteomes" id="UP000292957">
    <property type="component" value="Unassembled WGS sequence"/>
</dbReference>
<proteinExistence type="inferred from homology"/>
<organism evidence="7">
    <name type="scientific">Dichomitus squalens</name>
    <dbReference type="NCBI Taxonomy" id="114155"/>
    <lineage>
        <taxon>Eukaryota</taxon>
        <taxon>Fungi</taxon>
        <taxon>Dikarya</taxon>
        <taxon>Basidiomycota</taxon>
        <taxon>Agaricomycotina</taxon>
        <taxon>Agaricomycetes</taxon>
        <taxon>Polyporales</taxon>
        <taxon>Polyporaceae</taxon>
        <taxon>Dichomitus</taxon>
    </lineage>
</organism>
<protein>
    <submittedName>
        <fullName evidence="7">Heat shock protein 30</fullName>
    </submittedName>
</protein>
<dbReference type="Gene3D" id="1.20.1070.10">
    <property type="entry name" value="Rhodopsin 7-helix transmembrane proteins"/>
    <property type="match status" value="1"/>
</dbReference>
<dbReference type="InterPro" id="IPR043476">
    <property type="entry name" value="Yro2-like_7TM"/>
</dbReference>
<dbReference type="GO" id="GO:0005886">
    <property type="term" value="C:plasma membrane"/>
    <property type="evidence" value="ECO:0007669"/>
    <property type="project" value="TreeGrafter"/>
</dbReference>
<name>A0A4Q9N003_9APHY</name>
<keyword evidence="4 6" id="KW-1133">Transmembrane helix</keyword>
<evidence type="ECO:0000256" key="2">
    <source>
        <dbReference type="ARBA" id="ARBA00008130"/>
    </source>
</evidence>
<comment type="similarity">
    <text evidence="2">Belongs to the archaeal/bacterial/fungal opsin family.</text>
</comment>
<accession>A0A4Q9N003</accession>
<dbReference type="EMBL" id="ML143395">
    <property type="protein sequence ID" value="TBU32422.1"/>
    <property type="molecule type" value="Genomic_DNA"/>
</dbReference>
<feature type="transmembrane region" description="Helical" evidence="6">
    <location>
        <begin position="100"/>
        <end position="121"/>
    </location>
</feature>
<dbReference type="SUPFAM" id="SSF81321">
    <property type="entry name" value="Family A G protein-coupled receptor-like"/>
    <property type="match status" value="1"/>
</dbReference>
<reference evidence="7" key="1">
    <citation type="submission" date="2019-01" db="EMBL/GenBank/DDBJ databases">
        <title>Draft genome sequences of three monokaryotic isolates of the white-rot basidiomycete fungus Dichomitus squalens.</title>
        <authorList>
            <consortium name="DOE Joint Genome Institute"/>
            <person name="Lopez S.C."/>
            <person name="Andreopoulos B."/>
            <person name="Pangilinan J."/>
            <person name="Lipzen A."/>
            <person name="Riley R."/>
            <person name="Ahrendt S."/>
            <person name="Ng V."/>
            <person name="Barry K."/>
            <person name="Daum C."/>
            <person name="Grigoriev I.V."/>
            <person name="Hilden K.S."/>
            <person name="Makela M.R."/>
            <person name="de Vries R.P."/>
        </authorList>
    </citation>
    <scope>NUCLEOTIDE SEQUENCE [LARGE SCALE GENOMIC DNA]</scope>
    <source>
        <strain evidence="7">OM18370.1</strain>
    </source>
</reference>